<proteinExistence type="predicted"/>
<evidence type="ECO:0008006" key="3">
    <source>
        <dbReference type="Google" id="ProtNLM"/>
    </source>
</evidence>
<organism evidence="1 2">
    <name type="scientific">Pelosinus propionicus DSM 13327</name>
    <dbReference type="NCBI Taxonomy" id="1123291"/>
    <lineage>
        <taxon>Bacteria</taxon>
        <taxon>Bacillati</taxon>
        <taxon>Bacillota</taxon>
        <taxon>Negativicutes</taxon>
        <taxon>Selenomonadales</taxon>
        <taxon>Sporomusaceae</taxon>
        <taxon>Pelosinus</taxon>
    </lineage>
</organism>
<dbReference type="Gene3D" id="3.40.50.11110">
    <property type="entry name" value="Sialyltransferase, C-terminal GT-B Rossman nucleotide-binding domain"/>
    <property type="match status" value="1"/>
</dbReference>
<protein>
    <recommendedName>
        <fullName evidence="3">Glycosyltransferase family 52</fullName>
    </recommendedName>
</protein>
<name>A0A1I4MPQ8_9FIRM</name>
<sequence length="332" mass="38927">MIHPHGYEKWQDSKVLNYISSEDCGYKAVFPLINWMTRKNKEQSYREQAKEVKDTIGKLNIENVFLGSDIDVQNQLLIGTFGKREFYRYEDGLYSYYNEIRRRPISHMLFHKLKIHAMEWLAGIKNGPYINTSTASDSKAGISDYMYKPELLKRYSPQAYEITQEIIRAAMLDLKRRDLFFKVMKKNSILYLSQPLVEQGKFTLAEEFGRLKSIVENLDENTDIFYKPHPNDNANKIKFYQKELPQIEFFESVEPVELLFYGEENLRAVISYQSTALMLPDKFTDRKLTSVSLVNFYQKPLYPAYVEVKQGAGVKFPKNINEVISLIREFSS</sequence>
<dbReference type="AlphaFoldDB" id="A0A1I4MPQ8"/>
<dbReference type="Pfam" id="PF07388">
    <property type="entry name" value="A-2_8-polyST"/>
    <property type="match status" value="1"/>
</dbReference>
<dbReference type="Proteomes" id="UP000199520">
    <property type="component" value="Unassembled WGS sequence"/>
</dbReference>
<accession>A0A1I4MPQ8</accession>
<reference evidence="2" key="1">
    <citation type="submission" date="2016-10" db="EMBL/GenBank/DDBJ databases">
        <authorList>
            <person name="Varghese N."/>
            <person name="Submissions S."/>
        </authorList>
    </citation>
    <scope>NUCLEOTIDE SEQUENCE [LARGE SCALE GENOMIC DNA]</scope>
    <source>
        <strain evidence="2">DSM 13327</strain>
    </source>
</reference>
<dbReference type="EMBL" id="FOTS01000036">
    <property type="protein sequence ID" value="SFM05254.1"/>
    <property type="molecule type" value="Genomic_DNA"/>
</dbReference>
<dbReference type="InterPro" id="IPR010866">
    <property type="entry name" value="A-2_8-polyST"/>
</dbReference>
<gene>
    <name evidence="1" type="ORF">SAMN04490355_103624</name>
</gene>
<keyword evidence="2" id="KW-1185">Reference proteome</keyword>
<dbReference type="STRING" id="1123291.SAMN04490355_103624"/>
<evidence type="ECO:0000313" key="1">
    <source>
        <dbReference type="EMBL" id="SFM05254.1"/>
    </source>
</evidence>
<evidence type="ECO:0000313" key="2">
    <source>
        <dbReference type="Proteomes" id="UP000199520"/>
    </source>
</evidence>